<proteinExistence type="predicted"/>
<dbReference type="RefSeq" id="XP_012650821.1">
    <property type="nucleotide sequence ID" value="XM_012795367.1"/>
</dbReference>
<evidence type="ECO:0000313" key="1">
    <source>
        <dbReference type="EMBL" id="EWS76653.1"/>
    </source>
</evidence>
<protein>
    <submittedName>
        <fullName evidence="1">Uncharacterized protein</fullName>
    </submittedName>
</protein>
<dbReference type="EMBL" id="GG662857">
    <property type="protein sequence ID" value="EWS76653.1"/>
    <property type="molecule type" value="Genomic_DNA"/>
</dbReference>
<name>W7XHE2_TETTS</name>
<dbReference type="AlphaFoldDB" id="W7XHE2"/>
<sequence length="129" mass="15594">MILIKNILILIVTYLHTIFQDFLKISLKLIYGMLEQLFQSYFKQKIYFPTFVVQLLEDFQQIIFITQGLLQKRIWTCYQKKVINNSIMSYYHSLFIGNNLGRLYFDVKILYYMIFQIKCLYSMKISAIL</sequence>
<gene>
    <name evidence="1" type="ORF">TTHERM_000204119</name>
</gene>
<evidence type="ECO:0000313" key="2">
    <source>
        <dbReference type="Proteomes" id="UP000009168"/>
    </source>
</evidence>
<organism evidence="1 2">
    <name type="scientific">Tetrahymena thermophila (strain SB210)</name>
    <dbReference type="NCBI Taxonomy" id="312017"/>
    <lineage>
        <taxon>Eukaryota</taxon>
        <taxon>Sar</taxon>
        <taxon>Alveolata</taxon>
        <taxon>Ciliophora</taxon>
        <taxon>Intramacronucleata</taxon>
        <taxon>Oligohymenophorea</taxon>
        <taxon>Hymenostomatida</taxon>
        <taxon>Tetrahymenina</taxon>
        <taxon>Tetrahymenidae</taxon>
        <taxon>Tetrahymena</taxon>
    </lineage>
</organism>
<dbReference type="KEGG" id="tet:TTHERM_000204119"/>
<accession>W7XHE2</accession>
<dbReference type="Proteomes" id="UP000009168">
    <property type="component" value="Unassembled WGS sequence"/>
</dbReference>
<keyword evidence="2" id="KW-1185">Reference proteome</keyword>
<dbReference type="InParanoid" id="W7XHE2"/>
<reference evidence="2" key="1">
    <citation type="journal article" date="2006" name="PLoS Biol.">
        <title>Macronuclear genome sequence of the ciliate Tetrahymena thermophila, a model eukaryote.</title>
        <authorList>
            <person name="Eisen J.A."/>
            <person name="Coyne R.S."/>
            <person name="Wu M."/>
            <person name="Wu D."/>
            <person name="Thiagarajan M."/>
            <person name="Wortman J.R."/>
            <person name="Badger J.H."/>
            <person name="Ren Q."/>
            <person name="Amedeo P."/>
            <person name="Jones K.M."/>
            <person name="Tallon L.J."/>
            <person name="Delcher A.L."/>
            <person name="Salzberg S.L."/>
            <person name="Silva J.C."/>
            <person name="Haas B.J."/>
            <person name="Majoros W.H."/>
            <person name="Farzad M."/>
            <person name="Carlton J.M."/>
            <person name="Smith R.K. Jr."/>
            <person name="Garg J."/>
            <person name="Pearlman R.E."/>
            <person name="Karrer K.M."/>
            <person name="Sun L."/>
            <person name="Manning G."/>
            <person name="Elde N.C."/>
            <person name="Turkewitz A.P."/>
            <person name="Asai D.J."/>
            <person name="Wilkes D.E."/>
            <person name="Wang Y."/>
            <person name="Cai H."/>
            <person name="Collins K."/>
            <person name="Stewart B.A."/>
            <person name="Lee S.R."/>
            <person name="Wilamowska K."/>
            <person name="Weinberg Z."/>
            <person name="Ruzzo W.L."/>
            <person name="Wloga D."/>
            <person name="Gaertig J."/>
            <person name="Frankel J."/>
            <person name="Tsao C.-C."/>
            <person name="Gorovsky M.A."/>
            <person name="Keeling P.J."/>
            <person name="Waller R.F."/>
            <person name="Patron N.J."/>
            <person name="Cherry J.M."/>
            <person name="Stover N.A."/>
            <person name="Krieger C.J."/>
            <person name="del Toro C."/>
            <person name="Ryder H.F."/>
            <person name="Williamson S.C."/>
            <person name="Barbeau R.A."/>
            <person name="Hamilton E.P."/>
            <person name="Orias E."/>
        </authorList>
    </citation>
    <scope>NUCLEOTIDE SEQUENCE [LARGE SCALE GENOMIC DNA]</scope>
    <source>
        <strain evidence="2">SB210</strain>
    </source>
</reference>
<dbReference type="GeneID" id="24437810"/>